<evidence type="ECO:0000313" key="2">
    <source>
        <dbReference type="Proteomes" id="UP000189137"/>
    </source>
</evidence>
<accession>A0A9X8WRU3</accession>
<organism evidence="1 2">
    <name type="scientific">Clostridioides difficile</name>
    <name type="common">Peptoclostridium difficile</name>
    <dbReference type="NCBI Taxonomy" id="1496"/>
    <lineage>
        <taxon>Bacteria</taxon>
        <taxon>Bacillati</taxon>
        <taxon>Bacillota</taxon>
        <taxon>Clostridia</taxon>
        <taxon>Peptostreptococcales</taxon>
        <taxon>Peptostreptococcaceae</taxon>
        <taxon>Clostridioides</taxon>
    </lineage>
</organism>
<reference evidence="1 2" key="1">
    <citation type="submission" date="2017-02" db="EMBL/GenBank/DDBJ databases">
        <authorList>
            <consortium name="Pathogen Informatics"/>
        </authorList>
    </citation>
    <scope>NUCLEOTIDE SEQUENCE [LARGE SCALE GENOMIC DNA]</scope>
    <source>
        <strain evidence="1 2">VRECD0157</strain>
    </source>
</reference>
<comment type="caution">
    <text evidence="1">The sequence shown here is derived from an EMBL/GenBank/DDBJ whole genome shotgun (WGS) entry which is preliminary data.</text>
</comment>
<evidence type="ECO:0000313" key="1">
    <source>
        <dbReference type="EMBL" id="SJS99594.1"/>
    </source>
</evidence>
<dbReference type="RefSeq" id="WP_021402188.1">
    <property type="nucleotide sequence ID" value="NZ_CAACZS010000013.1"/>
</dbReference>
<dbReference type="AlphaFoldDB" id="A0A9X8WRU3"/>
<protein>
    <submittedName>
        <fullName evidence="1">Uncharacterized protein</fullName>
    </submittedName>
</protein>
<proteinExistence type="predicted"/>
<dbReference type="Proteomes" id="UP000189137">
    <property type="component" value="Unassembled WGS sequence"/>
</dbReference>
<dbReference type="EMBL" id="FUPS01000014">
    <property type="protein sequence ID" value="SJS99594.1"/>
    <property type="molecule type" value="Genomic_DNA"/>
</dbReference>
<sequence length="194" mass="22761">MNEYILISYTKGEGTCDHCGRTIRNIATIKNNVTGEVFHVGLTCVEKIMKLNVTFYKALSREIKKHYKCIEYYSKGLDIETNLNKIVKNNTKYKEGSYAYKSNEQMLEDAIAEVAWSLARMIDSCMRMNKLSKSGLIDIDILNSLFIKYKEYMSKFDENYNKNKYKYKSCYTMKPLKVILDENEDLKELYKSMQ</sequence>
<name>A0A9X8WRU3_CLODI</name>
<gene>
    <name evidence="1" type="ORF">SAMEA3375112_03377</name>
</gene>